<dbReference type="EMBL" id="AP021858">
    <property type="protein sequence ID" value="BBO24885.1"/>
    <property type="molecule type" value="Genomic_DNA"/>
</dbReference>
<organism evidence="2 3">
    <name type="scientific">Candidatus Nitrosymbiomonas proteolyticus</name>
    <dbReference type="NCBI Taxonomy" id="2608984"/>
    <lineage>
        <taxon>Bacteria</taxon>
        <taxon>Bacillati</taxon>
        <taxon>Armatimonadota</taxon>
        <taxon>Armatimonadota incertae sedis</taxon>
        <taxon>Candidatus Nitrosymbiomonas</taxon>
    </lineage>
</organism>
<evidence type="ECO:0000313" key="2">
    <source>
        <dbReference type="EMBL" id="BBO24885.1"/>
    </source>
</evidence>
<protein>
    <recommendedName>
        <fullName evidence="1">Ice-binding protein C-terminal domain-containing protein</fullName>
    </recommendedName>
</protein>
<sequence length="222" mass="22936">MADVVPNHLAAVEGDGAFALTSASTNRKYQMTIAASQMATMSGKFLTGMRFRLNGTATANWPSVDTSYSYWEVYIGAGVAPGAMGSTFATNFLGTPTQVRSGGHTFFAGAFTAGSSPNAFGQALVFDSNYLYTGGDLAVEMRFSTQSGATNQPSFDAVAASGGPANGWGVDFSARWTSNPTSATGSNANFLVTDFMATAVPEPATMIALGLGVAALARGRRK</sequence>
<dbReference type="NCBIfam" id="TIGR02595">
    <property type="entry name" value="PEP_CTERM"/>
    <property type="match status" value="1"/>
</dbReference>
<evidence type="ECO:0000259" key="1">
    <source>
        <dbReference type="Pfam" id="PF07589"/>
    </source>
</evidence>
<feature type="domain" description="Ice-binding protein C-terminal" evidence="1">
    <location>
        <begin position="199"/>
        <end position="221"/>
    </location>
</feature>
<gene>
    <name evidence="2" type="ORF">NPRO_24800</name>
</gene>
<proteinExistence type="predicted"/>
<name>A0A809RK36_9BACT</name>
<reference evidence="2" key="1">
    <citation type="journal article" name="DNA Res.">
        <title>The physiological potential of anammox bacteria as revealed by their core genome structure.</title>
        <authorList>
            <person name="Okubo T."/>
            <person name="Toyoda A."/>
            <person name="Fukuhara K."/>
            <person name="Uchiyama I."/>
            <person name="Harigaya Y."/>
            <person name="Kuroiwa M."/>
            <person name="Suzuki T."/>
            <person name="Murakami Y."/>
            <person name="Suwa Y."/>
            <person name="Takami H."/>
        </authorList>
    </citation>
    <scope>NUCLEOTIDE SEQUENCE</scope>
    <source>
        <strain evidence="2">317325-2</strain>
    </source>
</reference>
<accession>A0A809RK36</accession>
<evidence type="ECO:0000313" key="3">
    <source>
        <dbReference type="Proteomes" id="UP000662873"/>
    </source>
</evidence>
<dbReference type="Proteomes" id="UP000662873">
    <property type="component" value="Chromosome"/>
</dbReference>
<dbReference type="KEGG" id="npy:NPRO_24800"/>
<dbReference type="AlphaFoldDB" id="A0A809RK36"/>
<dbReference type="InterPro" id="IPR013424">
    <property type="entry name" value="Ice-binding_C"/>
</dbReference>
<dbReference type="Pfam" id="PF07589">
    <property type="entry name" value="PEP-CTERM"/>
    <property type="match status" value="1"/>
</dbReference>